<dbReference type="Proteomes" id="UP000078343">
    <property type="component" value="Unassembled WGS sequence"/>
</dbReference>
<dbReference type="EMBL" id="LVYI01000011">
    <property type="protein sequence ID" value="OAP55333.1"/>
    <property type="molecule type" value="Genomic_DNA"/>
</dbReference>
<keyword evidence="3" id="KW-1185">Reference proteome</keyword>
<dbReference type="STRING" id="1367422.A0A178Z835"/>
<feature type="transmembrane region" description="Helical" evidence="1">
    <location>
        <begin position="96"/>
        <end position="117"/>
    </location>
</feature>
<keyword evidence="1" id="KW-0812">Transmembrane</keyword>
<comment type="caution">
    <text evidence="2">The sequence shown here is derived from an EMBL/GenBank/DDBJ whole genome shotgun (WGS) entry which is preliminary data.</text>
</comment>
<evidence type="ECO:0000313" key="2">
    <source>
        <dbReference type="EMBL" id="OAP55333.1"/>
    </source>
</evidence>
<name>A0A178Z835_9EURO</name>
<dbReference type="RefSeq" id="XP_018688700.1">
    <property type="nucleotide sequence ID" value="XM_018841812.1"/>
</dbReference>
<keyword evidence="1" id="KW-1133">Transmembrane helix</keyword>
<dbReference type="GeneID" id="30014474"/>
<reference evidence="2 3" key="1">
    <citation type="submission" date="2016-04" db="EMBL/GenBank/DDBJ databases">
        <title>Draft genome of Fonsecaea erecta CBS 125763.</title>
        <authorList>
            <person name="Weiss V.A."/>
            <person name="Vicente V.A."/>
            <person name="Raittz R.T."/>
            <person name="Moreno L.F."/>
            <person name="De Souza E.M."/>
            <person name="Pedrosa F.O."/>
            <person name="Steffens M.B."/>
            <person name="Faoro H."/>
            <person name="Tadra-Sfeir M.Z."/>
            <person name="Najafzadeh M.J."/>
            <person name="Felipe M.S."/>
            <person name="Teixeira M."/>
            <person name="Sun J."/>
            <person name="Xi L."/>
            <person name="Gomes R."/>
            <person name="De Azevedo C.M."/>
            <person name="Salgado C.G."/>
            <person name="Da Silva M.B."/>
            <person name="Nascimento M.F."/>
            <person name="Queiroz-Telles F."/>
            <person name="Attili D.S."/>
            <person name="Gorbushina A."/>
        </authorList>
    </citation>
    <scope>NUCLEOTIDE SEQUENCE [LARGE SCALE GENOMIC DNA]</scope>
    <source>
        <strain evidence="2 3">CBS 125763</strain>
    </source>
</reference>
<gene>
    <name evidence="2" type="ORF">AYL99_10306</name>
</gene>
<organism evidence="2 3">
    <name type="scientific">Fonsecaea erecta</name>
    <dbReference type="NCBI Taxonomy" id="1367422"/>
    <lineage>
        <taxon>Eukaryota</taxon>
        <taxon>Fungi</taxon>
        <taxon>Dikarya</taxon>
        <taxon>Ascomycota</taxon>
        <taxon>Pezizomycotina</taxon>
        <taxon>Eurotiomycetes</taxon>
        <taxon>Chaetothyriomycetidae</taxon>
        <taxon>Chaetothyriales</taxon>
        <taxon>Herpotrichiellaceae</taxon>
        <taxon>Fonsecaea</taxon>
    </lineage>
</organism>
<accession>A0A178Z835</accession>
<protein>
    <submittedName>
        <fullName evidence="2">Uncharacterized protein</fullName>
    </submittedName>
</protein>
<keyword evidence="1" id="KW-0472">Membrane</keyword>
<evidence type="ECO:0000256" key="1">
    <source>
        <dbReference type="SAM" id="Phobius"/>
    </source>
</evidence>
<sequence length="144" mass="15856">MLYGRIGFPKIYETGLTLGTVALVSSSEASTCFFDANSSSIYNDPERLLVTSYVSTANTLTETPLYDRNQTYGAPSTVTADNVADIALFVVYDSQITTLSLTFLISVPCITVLLWVIKLLIEYNVEGDDPSSADHVEGMQRHWK</sequence>
<dbReference type="OrthoDB" id="5337208at2759"/>
<dbReference type="AlphaFoldDB" id="A0A178Z835"/>
<evidence type="ECO:0000313" key="3">
    <source>
        <dbReference type="Proteomes" id="UP000078343"/>
    </source>
</evidence>
<proteinExistence type="predicted"/>